<evidence type="ECO:0000256" key="1">
    <source>
        <dbReference type="SAM" id="Coils"/>
    </source>
</evidence>
<reference evidence="4 5" key="1">
    <citation type="submission" date="2014-11" db="EMBL/GenBank/DDBJ databases">
        <authorList>
            <person name="Zhu J."/>
            <person name="Qi W."/>
            <person name="Song R."/>
        </authorList>
    </citation>
    <scope>NUCLEOTIDE SEQUENCE [LARGE SCALE GENOMIC DNA]</scope>
</reference>
<dbReference type="VEuPathDB" id="CryptoDB:Vbra_13597"/>
<dbReference type="Pfam" id="PF07534">
    <property type="entry name" value="TLD"/>
    <property type="match status" value="1"/>
</dbReference>
<dbReference type="Gene3D" id="3.30.710.10">
    <property type="entry name" value="Potassium Channel Kv1.1, Chain A"/>
    <property type="match status" value="1"/>
</dbReference>
<gene>
    <name evidence="4" type="ORF">Vbra_13597</name>
</gene>
<dbReference type="AlphaFoldDB" id="A0A0G4EW35"/>
<feature type="region of interest" description="Disordered" evidence="2">
    <location>
        <begin position="54"/>
        <end position="88"/>
    </location>
</feature>
<dbReference type="InterPro" id="IPR011333">
    <property type="entry name" value="SKP1/BTB/POZ_sf"/>
</dbReference>
<evidence type="ECO:0000256" key="2">
    <source>
        <dbReference type="SAM" id="MobiDB-lite"/>
    </source>
</evidence>
<proteinExistence type="predicted"/>
<evidence type="ECO:0000313" key="5">
    <source>
        <dbReference type="Proteomes" id="UP000041254"/>
    </source>
</evidence>
<dbReference type="InParanoid" id="A0A0G4EW35"/>
<keyword evidence="5" id="KW-1185">Reference proteome</keyword>
<accession>A0A0G4EW35</accession>
<feature type="compositionally biased region" description="Low complexity" evidence="2">
    <location>
        <begin position="65"/>
        <end position="81"/>
    </location>
</feature>
<keyword evidence="1" id="KW-0175">Coiled coil</keyword>
<dbReference type="EMBL" id="CDMY01000326">
    <property type="protein sequence ID" value="CEM02448.1"/>
    <property type="molecule type" value="Genomic_DNA"/>
</dbReference>
<organism evidence="4 5">
    <name type="scientific">Vitrella brassicaformis (strain CCMP3155)</name>
    <dbReference type="NCBI Taxonomy" id="1169540"/>
    <lineage>
        <taxon>Eukaryota</taxon>
        <taxon>Sar</taxon>
        <taxon>Alveolata</taxon>
        <taxon>Colpodellida</taxon>
        <taxon>Vitrellaceae</taxon>
        <taxon>Vitrella</taxon>
    </lineage>
</organism>
<dbReference type="Proteomes" id="UP000041254">
    <property type="component" value="Unassembled WGS sequence"/>
</dbReference>
<protein>
    <recommendedName>
        <fullName evidence="3">TLDc domain-containing protein</fullName>
    </recommendedName>
</protein>
<sequence>MPVHTVTIHLYVIHRLADEHGASEPAAGPAARGTSWAKRHCSMFQRLAMMLSATGGSRRRRSSDRQGGSAPGAAASSADSSESVTPCEPQLQSLTCGREEGDLVLKEAAGCIDDLREMAKTAMGEMEQLEDQIKQLFVANGGILQPRQTEDRIRLNVGGTVMSIPVSALLHPKMKQTYLSTLLLHFTDQLPKDANQLPFLEMHPPYFRWLRDQLALLESPHLDEISLHSPEADDPSHAEYHSLFMQTLGGAIEIGEQPQSTGTAAEGGGEGGAERGFRQMEQCMRRYEGLLDGLRKQKEKMEAFLVAMGPFIKGDSSDEDTQVMTLSVSDEDVSVLRRTMALLGPDHVLVKRFDRTQWPDQEVRQTSLRLLQLVVDFARRFAMPSGRFVHPPVVAPHEKAIFGVELGMYGLSSMPPVPGDSTIIKTADEWLAVMKMADKRIAVAPSLLYKSSRDTFGYPSFLNNVTGKSGLLFALRDGDTHRFGAFIDGELKPPDDPKQGNIYKVPVFLYSLSGAYETPTKIELPKDKQTVGVAGTEGAAKDKNDVPRANVAIANGSLWLGFANPGPAADLSSCQQWIRRQHLANGYSGGINTKDDEGYLARKLNFTASEIEVWHVQAPRQHAQLHVR</sequence>
<dbReference type="PhylomeDB" id="A0A0G4EW35"/>
<feature type="domain" description="TLDc" evidence="3">
    <location>
        <begin position="426"/>
        <end position="617"/>
    </location>
</feature>
<evidence type="ECO:0000259" key="3">
    <source>
        <dbReference type="Pfam" id="PF07534"/>
    </source>
</evidence>
<evidence type="ECO:0000313" key="4">
    <source>
        <dbReference type="EMBL" id="CEM02448.1"/>
    </source>
</evidence>
<dbReference type="InterPro" id="IPR006571">
    <property type="entry name" value="TLDc_dom"/>
</dbReference>
<feature type="coiled-coil region" evidence="1">
    <location>
        <begin position="112"/>
        <end position="139"/>
    </location>
</feature>
<dbReference type="SUPFAM" id="SSF54695">
    <property type="entry name" value="POZ domain"/>
    <property type="match status" value="1"/>
</dbReference>
<name>A0A0G4EW35_VITBC</name>